<sequence length="149" mass="16689">MSQAVTKLKALYADFLTVDVKSVADLYAESVVFRDPVHEVKGLQAMQAYFAGVCQNLSECRFEFDRVVGAGVWHSLWWVMHYRHPKLQGGKQLHLRGASLIQIDARDTQVVFHEDVYDLGAMVYEQVPLLGTVIRHVKGRLGDSGGENG</sequence>
<dbReference type="Pfam" id="PF12680">
    <property type="entry name" value="SnoaL_2"/>
    <property type="match status" value="1"/>
</dbReference>
<reference evidence="2" key="1">
    <citation type="thesis" date="2020" institute="Technische Universitat Dresden" country="Dresden, Germany">
        <title>The Agarolytic System of Microbulbifer elongatus PORT2, Isolated from Batu Karas, Pangandaran West Java Indonesia.</title>
        <authorList>
            <person name="Anggraeni S.R."/>
        </authorList>
    </citation>
    <scope>NUCLEOTIDE SEQUENCE</scope>
    <source>
        <strain evidence="2">PORT2</strain>
    </source>
</reference>
<comment type="caution">
    <text evidence="2">The sequence shown here is derived from an EMBL/GenBank/DDBJ whole genome shotgun (WGS) entry which is preliminary data.</text>
</comment>
<evidence type="ECO:0000313" key="2">
    <source>
        <dbReference type="EMBL" id="MCQ3829708.1"/>
    </source>
</evidence>
<dbReference type="Gene3D" id="3.10.450.50">
    <property type="match status" value="1"/>
</dbReference>
<gene>
    <name evidence="2" type="ORF">HXX02_09635</name>
</gene>
<dbReference type="InterPro" id="IPR037401">
    <property type="entry name" value="SnoaL-like"/>
</dbReference>
<dbReference type="SUPFAM" id="SSF54427">
    <property type="entry name" value="NTF2-like"/>
    <property type="match status" value="1"/>
</dbReference>
<dbReference type="InterPro" id="IPR032710">
    <property type="entry name" value="NTF2-like_dom_sf"/>
</dbReference>
<feature type="domain" description="SnoaL-like" evidence="1">
    <location>
        <begin position="9"/>
        <end position="111"/>
    </location>
</feature>
<dbReference type="RefSeq" id="WP_255874757.1">
    <property type="nucleotide sequence ID" value="NZ_JACASI010000026.1"/>
</dbReference>
<keyword evidence="3" id="KW-1185">Reference proteome</keyword>
<organism evidence="2 3">
    <name type="scientific">Microbulbifer elongatus</name>
    <dbReference type="NCBI Taxonomy" id="86173"/>
    <lineage>
        <taxon>Bacteria</taxon>
        <taxon>Pseudomonadati</taxon>
        <taxon>Pseudomonadota</taxon>
        <taxon>Gammaproteobacteria</taxon>
        <taxon>Cellvibrionales</taxon>
        <taxon>Microbulbiferaceae</taxon>
        <taxon>Microbulbifer</taxon>
    </lineage>
</organism>
<dbReference type="Proteomes" id="UP001205566">
    <property type="component" value="Unassembled WGS sequence"/>
</dbReference>
<accession>A0ABT1P0R2</accession>
<protein>
    <submittedName>
        <fullName evidence="2">Nuclear transport factor 2 family protein</fullName>
    </submittedName>
</protein>
<name>A0ABT1P0R2_9GAMM</name>
<dbReference type="EMBL" id="JACASI010000026">
    <property type="protein sequence ID" value="MCQ3829708.1"/>
    <property type="molecule type" value="Genomic_DNA"/>
</dbReference>
<evidence type="ECO:0000259" key="1">
    <source>
        <dbReference type="Pfam" id="PF12680"/>
    </source>
</evidence>
<evidence type="ECO:0000313" key="3">
    <source>
        <dbReference type="Proteomes" id="UP001205566"/>
    </source>
</evidence>
<proteinExistence type="predicted"/>